<evidence type="ECO:0000256" key="4">
    <source>
        <dbReference type="ARBA" id="ARBA00022989"/>
    </source>
</evidence>
<proteinExistence type="predicted"/>
<keyword evidence="3 6" id="KW-0812">Transmembrane</keyword>
<feature type="transmembrane region" description="Helical" evidence="6">
    <location>
        <begin position="31"/>
        <end position="52"/>
    </location>
</feature>
<dbReference type="PANTHER" id="PTHR30250">
    <property type="entry name" value="PST FAMILY PREDICTED COLANIC ACID TRANSPORTER"/>
    <property type="match status" value="1"/>
</dbReference>
<name>A0A1G2EEE4_9BACT</name>
<dbReference type="Proteomes" id="UP000178647">
    <property type="component" value="Unassembled WGS sequence"/>
</dbReference>
<comment type="subcellular location">
    <subcellularLocation>
        <location evidence="1">Cell membrane</location>
        <topology evidence="1">Multi-pass membrane protein</topology>
    </subcellularLocation>
</comment>
<evidence type="ECO:0000256" key="2">
    <source>
        <dbReference type="ARBA" id="ARBA00022475"/>
    </source>
</evidence>
<gene>
    <name evidence="7" type="ORF">A2896_01365</name>
</gene>
<organism evidence="7 8">
    <name type="scientific">Candidatus Nealsonbacteria bacterium RIFCSPLOWO2_01_FULL_43_32</name>
    <dbReference type="NCBI Taxonomy" id="1801672"/>
    <lineage>
        <taxon>Bacteria</taxon>
        <taxon>Candidatus Nealsoniibacteriota</taxon>
    </lineage>
</organism>
<evidence type="ECO:0008006" key="9">
    <source>
        <dbReference type="Google" id="ProtNLM"/>
    </source>
</evidence>
<reference evidence="7 8" key="1">
    <citation type="journal article" date="2016" name="Nat. Commun.">
        <title>Thousands of microbial genomes shed light on interconnected biogeochemical processes in an aquifer system.</title>
        <authorList>
            <person name="Anantharaman K."/>
            <person name="Brown C.T."/>
            <person name="Hug L.A."/>
            <person name="Sharon I."/>
            <person name="Castelle C.J."/>
            <person name="Probst A.J."/>
            <person name="Thomas B.C."/>
            <person name="Singh A."/>
            <person name="Wilkins M.J."/>
            <person name="Karaoz U."/>
            <person name="Brodie E.L."/>
            <person name="Williams K.H."/>
            <person name="Hubbard S.S."/>
            <person name="Banfield J.F."/>
        </authorList>
    </citation>
    <scope>NUCLEOTIDE SEQUENCE [LARGE SCALE GENOMIC DNA]</scope>
</reference>
<dbReference type="InterPro" id="IPR050833">
    <property type="entry name" value="Poly_Biosynth_Transport"/>
</dbReference>
<evidence type="ECO:0000256" key="5">
    <source>
        <dbReference type="ARBA" id="ARBA00023136"/>
    </source>
</evidence>
<dbReference type="GO" id="GO:0005886">
    <property type="term" value="C:plasma membrane"/>
    <property type="evidence" value="ECO:0007669"/>
    <property type="project" value="UniProtKB-SubCell"/>
</dbReference>
<feature type="transmembrane region" description="Helical" evidence="6">
    <location>
        <begin position="106"/>
        <end position="125"/>
    </location>
</feature>
<feature type="transmembrane region" description="Helical" evidence="6">
    <location>
        <begin position="337"/>
        <end position="356"/>
    </location>
</feature>
<evidence type="ECO:0000256" key="3">
    <source>
        <dbReference type="ARBA" id="ARBA00022692"/>
    </source>
</evidence>
<feature type="transmembrane region" description="Helical" evidence="6">
    <location>
        <begin position="394"/>
        <end position="412"/>
    </location>
</feature>
<dbReference type="PANTHER" id="PTHR30250:SF11">
    <property type="entry name" value="O-ANTIGEN TRANSPORTER-RELATED"/>
    <property type="match status" value="1"/>
</dbReference>
<protein>
    <recommendedName>
        <fullName evidence="9">Polysaccharide biosynthesis protein C-terminal domain-containing protein</fullName>
    </recommendedName>
</protein>
<evidence type="ECO:0000256" key="6">
    <source>
        <dbReference type="SAM" id="Phobius"/>
    </source>
</evidence>
<feature type="transmembrane region" description="Helical" evidence="6">
    <location>
        <begin position="131"/>
        <end position="155"/>
    </location>
</feature>
<dbReference type="EMBL" id="MHMH01000021">
    <property type="protein sequence ID" value="OGZ23972.1"/>
    <property type="molecule type" value="Genomic_DNA"/>
</dbReference>
<dbReference type="InterPro" id="IPR002797">
    <property type="entry name" value="Polysacc_synth"/>
</dbReference>
<sequence length="415" mass="46380">MINKIRNQIYRLLRSTQKYTSTDNVYLARGGFWLILGQVTAAATSFLLALAFANLLPKDTYGNYQYIISLVGTLGIFNLTGMRIAVSQATARGLEGSFYTGFKTQLKWGFLASIVAIGGALYYWLRGNILLPIPLLLIAVFLPLMLASRVYIGLLAGRKLFNVQTKYGIINQVVAVSIMIAVLLLTKNLLWLVTAYLLSHTFLNYFLYLLIKHRFQPNKKEDPQTISYGFHISLMAVMSKAASYADKIILFTVIGSSQLAVYSFAIIIPGEIQKILGHILTLAAPKLAPKSRVEIKKTIMKKVGKLFLLTAALAILYIIIAPYFYKIFFPQYLESVPYSQLFILSFISVPMGLLGVSFQAKMMKKELYLIKIAPFIKIALLAVLIPFYGIWGAIMAIIGAEAIQSGLVLFLFRKF</sequence>
<dbReference type="STRING" id="1801672.A2896_01365"/>
<keyword evidence="4 6" id="KW-1133">Transmembrane helix</keyword>
<accession>A0A1G2EEE4</accession>
<feature type="transmembrane region" description="Helical" evidence="6">
    <location>
        <begin position="248"/>
        <end position="268"/>
    </location>
</feature>
<keyword evidence="5 6" id="KW-0472">Membrane</keyword>
<evidence type="ECO:0000313" key="8">
    <source>
        <dbReference type="Proteomes" id="UP000178647"/>
    </source>
</evidence>
<evidence type="ECO:0000256" key="1">
    <source>
        <dbReference type="ARBA" id="ARBA00004651"/>
    </source>
</evidence>
<comment type="caution">
    <text evidence="7">The sequence shown here is derived from an EMBL/GenBank/DDBJ whole genome shotgun (WGS) entry which is preliminary data.</text>
</comment>
<feature type="transmembrane region" description="Helical" evidence="6">
    <location>
        <begin position="306"/>
        <end position="325"/>
    </location>
</feature>
<evidence type="ECO:0000313" key="7">
    <source>
        <dbReference type="EMBL" id="OGZ23972.1"/>
    </source>
</evidence>
<keyword evidence="2" id="KW-1003">Cell membrane</keyword>
<dbReference type="AlphaFoldDB" id="A0A1G2EEE4"/>
<feature type="transmembrane region" description="Helical" evidence="6">
    <location>
        <begin position="167"/>
        <end position="185"/>
    </location>
</feature>
<feature type="transmembrane region" description="Helical" evidence="6">
    <location>
        <begin position="64"/>
        <end position="86"/>
    </location>
</feature>
<feature type="transmembrane region" description="Helical" evidence="6">
    <location>
        <begin position="368"/>
        <end position="388"/>
    </location>
</feature>
<dbReference type="Pfam" id="PF01943">
    <property type="entry name" value="Polysacc_synt"/>
    <property type="match status" value="1"/>
</dbReference>